<comment type="caution">
    <text evidence="1">The sequence shown here is derived from an EMBL/GenBank/DDBJ whole genome shotgun (WGS) entry which is preliminary data.</text>
</comment>
<organism evidence="1 2">
    <name type="scientific">Vibrio diazotrophicus</name>
    <dbReference type="NCBI Taxonomy" id="685"/>
    <lineage>
        <taxon>Bacteria</taxon>
        <taxon>Pseudomonadati</taxon>
        <taxon>Pseudomonadota</taxon>
        <taxon>Gammaproteobacteria</taxon>
        <taxon>Vibrionales</taxon>
        <taxon>Vibrionaceae</taxon>
        <taxon>Vibrio</taxon>
    </lineage>
</organism>
<protein>
    <recommendedName>
        <fullName evidence="3">Tetratricopeptide repeat protein</fullName>
    </recommendedName>
</protein>
<gene>
    <name evidence="1" type="ORF">C1N32_06790</name>
</gene>
<evidence type="ECO:0000313" key="1">
    <source>
        <dbReference type="EMBL" id="PNI05793.1"/>
    </source>
</evidence>
<dbReference type="EMBL" id="POSK01000003">
    <property type="protein sequence ID" value="PNI05793.1"/>
    <property type="molecule type" value="Genomic_DNA"/>
</dbReference>
<dbReference type="OrthoDB" id="5899368at2"/>
<reference evidence="1 2" key="1">
    <citation type="submission" date="2018-01" db="EMBL/GenBank/DDBJ databases">
        <title>Draft genome sequences of six Vibrio diazotrophicus strains isolated from deep-sea sediments of the Baltic Sea.</title>
        <authorList>
            <person name="Castillo D."/>
            <person name="Vandieken V."/>
            <person name="Chiang O."/>
            <person name="Middelboe M."/>
        </authorList>
    </citation>
    <scope>NUCLEOTIDE SEQUENCE [LARGE SCALE GENOMIC DNA]</scope>
    <source>
        <strain evidence="1 2">60.27F</strain>
    </source>
</reference>
<name>A0A2J8I5J0_VIBDI</name>
<proteinExistence type="predicted"/>
<evidence type="ECO:0000313" key="2">
    <source>
        <dbReference type="Proteomes" id="UP000236449"/>
    </source>
</evidence>
<evidence type="ECO:0008006" key="3">
    <source>
        <dbReference type="Google" id="ProtNLM"/>
    </source>
</evidence>
<dbReference type="Proteomes" id="UP000236449">
    <property type="component" value="Unassembled WGS sequence"/>
</dbReference>
<sequence length="164" mass="18635">MNLKQCWAHYAKAEELLKAGHWPQAHYLLEDVLHNLPNHLENTARDPAAKPCQLVCLISGLHDAAIHQAEILNNMGQQKRAFDALNQAYGLLQFMSIERSELISAVASVLDKHSTNLLMHLSAFCLAQRDANWQLEYQDIEKAHQYFTQLKLSYGLCLETPTLN</sequence>
<accession>A0A2J8I5J0</accession>
<dbReference type="AlphaFoldDB" id="A0A2J8I5J0"/>
<dbReference type="RefSeq" id="WP_102965817.1">
    <property type="nucleotide sequence ID" value="NZ_POSK01000003.1"/>
</dbReference>